<dbReference type="CDD" id="cd05233">
    <property type="entry name" value="SDR_c"/>
    <property type="match status" value="1"/>
</dbReference>
<dbReference type="Gene3D" id="3.40.50.720">
    <property type="entry name" value="NAD(P)-binding Rossmann-like Domain"/>
    <property type="match status" value="1"/>
</dbReference>
<keyword evidence="4" id="KW-1185">Reference proteome</keyword>
<dbReference type="GO" id="GO:0004316">
    <property type="term" value="F:3-oxoacyl-[acyl-carrier-protein] reductase (NADPH) activity"/>
    <property type="evidence" value="ECO:0007669"/>
    <property type="project" value="UniProtKB-EC"/>
</dbReference>
<evidence type="ECO:0000313" key="3">
    <source>
        <dbReference type="EMBL" id="NYD50749.1"/>
    </source>
</evidence>
<dbReference type="RefSeq" id="WP_179847258.1">
    <property type="nucleotide sequence ID" value="NZ_JACCBA010000001.1"/>
</dbReference>
<dbReference type="PRINTS" id="PR00081">
    <property type="entry name" value="GDHRDH"/>
</dbReference>
<evidence type="ECO:0000313" key="4">
    <source>
        <dbReference type="Proteomes" id="UP000529783"/>
    </source>
</evidence>
<dbReference type="InterPro" id="IPR002347">
    <property type="entry name" value="SDR_fam"/>
</dbReference>
<dbReference type="EC" id="1.1.1.100" evidence="3"/>
<dbReference type="PANTHER" id="PTHR42760">
    <property type="entry name" value="SHORT-CHAIN DEHYDROGENASES/REDUCTASES FAMILY MEMBER"/>
    <property type="match status" value="1"/>
</dbReference>
<sequence length="252" mass="26011">MRGLTGKNVLITGGTSGIGAAAARRFLEEGSRVFVCGLEGVAETLGELGALGEIGGTVCDVSREDEVARLLAEAESALGGIDVLLNNAGTSWREPFLEITAAHWDTVIAVNLRGMFLVGQAAGRSMVARGTRGSIVNMASTNALGGEADYAHYNASKGGVLQLTRTMAVELGAHGIRVNALCPGYIRTPLNASIEAGLDPGFVAAYQRDHIPLGRAGRAEEVAAAYAFLASDDASFVHGAELVIDGGQLAIM</sequence>
<keyword evidence="2 3" id="KW-0560">Oxidoreductase</keyword>
<dbReference type="PANTHER" id="PTHR42760:SF133">
    <property type="entry name" value="3-OXOACYL-[ACYL-CARRIER-PROTEIN] REDUCTASE"/>
    <property type="match status" value="1"/>
</dbReference>
<dbReference type="PROSITE" id="PS00061">
    <property type="entry name" value="ADH_SHORT"/>
    <property type="match status" value="1"/>
</dbReference>
<name>A0A7Y9ENB1_9ACTN</name>
<accession>A0A7Y9ENB1</accession>
<comment type="caution">
    <text evidence="3">The sequence shown here is derived from an EMBL/GenBank/DDBJ whole genome shotgun (WGS) entry which is preliminary data.</text>
</comment>
<proteinExistence type="inferred from homology"/>
<dbReference type="SUPFAM" id="SSF51735">
    <property type="entry name" value="NAD(P)-binding Rossmann-fold domains"/>
    <property type="match status" value="1"/>
</dbReference>
<reference evidence="3 4" key="1">
    <citation type="submission" date="2020-07" db="EMBL/GenBank/DDBJ databases">
        <title>Sequencing the genomes of 1000 actinobacteria strains.</title>
        <authorList>
            <person name="Klenk H.-P."/>
        </authorList>
    </citation>
    <scope>NUCLEOTIDE SEQUENCE [LARGE SCALE GENOMIC DNA]</scope>
    <source>
        <strain evidence="3 4">DSM 40398</strain>
    </source>
</reference>
<dbReference type="NCBIfam" id="NF005559">
    <property type="entry name" value="PRK07231.1"/>
    <property type="match status" value="1"/>
</dbReference>
<evidence type="ECO:0000256" key="2">
    <source>
        <dbReference type="ARBA" id="ARBA00023002"/>
    </source>
</evidence>
<comment type="similarity">
    <text evidence="1">Belongs to the short-chain dehydrogenases/reductases (SDR) family.</text>
</comment>
<dbReference type="FunFam" id="3.40.50.720:FF:000084">
    <property type="entry name" value="Short-chain dehydrogenase reductase"/>
    <property type="match status" value="1"/>
</dbReference>
<dbReference type="Pfam" id="PF13561">
    <property type="entry name" value="adh_short_C2"/>
    <property type="match status" value="1"/>
</dbReference>
<dbReference type="InterPro" id="IPR036291">
    <property type="entry name" value="NAD(P)-bd_dom_sf"/>
</dbReference>
<dbReference type="PRINTS" id="PR00080">
    <property type="entry name" value="SDRFAMILY"/>
</dbReference>
<gene>
    <name evidence="3" type="ORF">BJY14_006732</name>
</gene>
<dbReference type="EMBL" id="JACCBA010000001">
    <property type="protein sequence ID" value="NYD50749.1"/>
    <property type="molecule type" value="Genomic_DNA"/>
</dbReference>
<evidence type="ECO:0000256" key="1">
    <source>
        <dbReference type="ARBA" id="ARBA00006484"/>
    </source>
</evidence>
<protein>
    <submittedName>
        <fullName evidence="3">3-oxoacyl-[acyl-carrier protein] reductase</fullName>
        <ecNumber evidence="3">1.1.1.100</ecNumber>
    </submittedName>
</protein>
<dbReference type="InterPro" id="IPR020904">
    <property type="entry name" value="Sc_DH/Rdtase_CS"/>
</dbReference>
<organism evidence="3 4">
    <name type="scientific">Actinomadura luteofluorescens</name>
    <dbReference type="NCBI Taxonomy" id="46163"/>
    <lineage>
        <taxon>Bacteria</taxon>
        <taxon>Bacillati</taxon>
        <taxon>Actinomycetota</taxon>
        <taxon>Actinomycetes</taxon>
        <taxon>Streptosporangiales</taxon>
        <taxon>Thermomonosporaceae</taxon>
        <taxon>Actinomadura</taxon>
    </lineage>
</organism>
<dbReference type="Proteomes" id="UP000529783">
    <property type="component" value="Unassembled WGS sequence"/>
</dbReference>
<dbReference type="AlphaFoldDB" id="A0A7Y9ENB1"/>